<feature type="transmembrane region" description="Helical" evidence="1">
    <location>
        <begin position="12"/>
        <end position="35"/>
    </location>
</feature>
<protein>
    <submittedName>
        <fullName evidence="2">Prepilin-type N-terminal cleavage/methylation domain-containing protein</fullName>
    </submittedName>
</protein>
<name>A0AA95SM39_9BURK</name>
<evidence type="ECO:0000256" key="1">
    <source>
        <dbReference type="SAM" id="Phobius"/>
    </source>
</evidence>
<keyword evidence="1" id="KW-0472">Membrane</keyword>
<keyword evidence="1" id="KW-0812">Transmembrane</keyword>
<dbReference type="InterPro" id="IPR012902">
    <property type="entry name" value="N_methyl_site"/>
</dbReference>
<dbReference type="NCBIfam" id="TIGR02532">
    <property type="entry name" value="IV_pilin_GFxxxE"/>
    <property type="match status" value="1"/>
</dbReference>
<dbReference type="Pfam" id="PF07963">
    <property type="entry name" value="N_methyl"/>
    <property type="match status" value="1"/>
</dbReference>
<keyword evidence="3" id="KW-1185">Reference proteome</keyword>
<reference evidence="2" key="1">
    <citation type="submission" date="2023-01" db="EMBL/GenBank/DDBJ databases">
        <title>Whole genome sequence of Paucibacter sp. S2-9 isolated from pond sediment.</title>
        <authorList>
            <person name="Jung J.Y."/>
        </authorList>
    </citation>
    <scope>NUCLEOTIDE SEQUENCE</scope>
    <source>
        <strain evidence="2">S2-9</strain>
    </source>
</reference>
<evidence type="ECO:0000313" key="2">
    <source>
        <dbReference type="EMBL" id="WIT10987.1"/>
    </source>
</evidence>
<accession>A0AA95SM39</accession>
<organism evidence="2 3">
    <name type="scientific">Paucibacter sediminis</name>
    <dbReference type="NCBI Taxonomy" id="3019553"/>
    <lineage>
        <taxon>Bacteria</taxon>
        <taxon>Pseudomonadati</taxon>
        <taxon>Pseudomonadota</taxon>
        <taxon>Betaproteobacteria</taxon>
        <taxon>Burkholderiales</taxon>
        <taxon>Sphaerotilaceae</taxon>
        <taxon>Roseateles</taxon>
    </lineage>
</organism>
<keyword evidence="1" id="KW-1133">Transmembrane helix</keyword>
<dbReference type="PROSITE" id="PS00409">
    <property type="entry name" value="PROKAR_NTER_METHYL"/>
    <property type="match status" value="1"/>
</dbReference>
<dbReference type="KEGG" id="pais:PFX98_19055"/>
<dbReference type="EMBL" id="CP116346">
    <property type="protein sequence ID" value="WIT10987.1"/>
    <property type="molecule type" value="Genomic_DNA"/>
</dbReference>
<dbReference type="AlphaFoldDB" id="A0AA95SM39"/>
<dbReference type="RefSeq" id="WP_285232065.1">
    <property type="nucleotide sequence ID" value="NZ_CP116346.1"/>
</dbReference>
<evidence type="ECO:0000313" key="3">
    <source>
        <dbReference type="Proteomes" id="UP001177769"/>
    </source>
</evidence>
<proteinExistence type="predicted"/>
<dbReference type="Proteomes" id="UP001177769">
    <property type="component" value="Chromosome"/>
</dbReference>
<gene>
    <name evidence="2" type="ORF">PFX98_19055</name>
</gene>
<sequence>MPRSELQKGFTLVEAVLVITLTGIVAGIVSVFIVAPVRSYLASSARAQLVDQADTALRRIGRDIAVALPNSVRTLSSAGGASLELIPSSGAARYATEGAGRLDFGVADNAFDLVGPGLALASGQQLVFYNLGADNPDADAYVGANRRSASNGAGLASSITMSNAAGLPVALATPPYRVFAVEQPVSYRCDLAAATLTRYSGYGFVAAQPDPPAGGSAALLARGVKACSFSYSAAAAAARAALVTLRLTLQSTAASGDETITLHHALHVDNQP</sequence>